<evidence type="ECO:0000256" key="1">
    <source>
        <dbReference type="SAM" id="MobiDB-lite"/>
    </source>
</evidence>
<gene>
    <name evidence="4" type="ORF">AVDCRST_MAG12-1854</name>
</gene>
<dbReference type="AlphaFoldDB" id="A0A6J4S0F0"/>
<reference evidence="4" key="1">
    <citation type="submission" date="2020-02" db="EMBL/GenBank/DDBJ databases">
        <authorList>
            <person name="Meier V. D."/>
        </authorList>
    </citation>
    <scope>NUCLEOTIDE SEQUENCE</scope>
    <source>
        <strain evidence="4">AVDCRST_MAG12</strain>
    </source>
</reference>
<dbReference type="Pfam" id="PF04294">
    <property type="entry name" value="VanW"/>
    <property type="match status" value="1"/>
</dbReference>
<evidence type="ECO:0000256" key="2">
    <source>
        <dbReference type="SAM" id="Phobius"/>
    </source>
</evidence>
<protein>
    <submittedName>
        <fullName evidence="4">Vancomycin B-type resistance protein VanW</fullName>
    </submittedName>
</protein>
<feature type="domain" description="YoaR-like putative peptidoglycan binding" evidence="3">
    <location>
        <begin position="123"/>
        <end position="236"/>
    </location>
</feature>
<dbReference type="InterPro" id="IPR052913">
    <property type="entry name" value="Glycopeptide_resist_protein"/>
</dbReference>
<keyword evidence="2" id="KW-1133">Transmembrane helix</keyword>
<keyword evidence="2" id="KW-0812">Transmembrane</keyword>
<proteinExistence type="predicted"/>
<dbReference type="PANTHER" id="PTHR35788">
    <property type="entry name" value="EXPORTED PROTEIN-RELATED"/>
    <property type="match status" value="1"/>
</dbReference>
<dbReference type="EMBL" id="CADCVK010000282">
    <property type="protein sequence ID" value="CAA9486682.1"/>
    <property type="molecule type" value="Genomic_DNA"/>
</dbReference>
<dbReference type="InterPro" id="IPR022029">
    <property type="entry name" value="YoaR-like_PG-bd"/>
</dbReference>
<dbReference type="InterPro" id="IPR007391">
    <property type="entry name" value="Vancomycin_resist_VanW"/>
</dbReference>
<accession>A0A6J4S0F0</accession>
<dbReference type="PANTHER" id="PTHR35788:SF1">
    <property type="entry name" value="EXPORTED PROTEIN"/>
    <property type="match status" value="1"/>
</dbReference>
<dbReference type="Pfam" id="PF12229">
    <property type="entry name" value="PG_binding_4"/>
    <property type="match status" value="1"/>
</dbReference>
<keyword evidence="2" id="KW-0472">Membrane</keyword>
<evidence type="ECO:0000259" key="3">
    <source>
        <dbReference type="Pfam" id="PF12229"/>
    </source>
</evidence>
<feature type="transmembrane region" description="Helical" evidence="2">
    <location>
        <begin position="51"/>
        <end position="72"/>
    </location>
</feature>
<evidence type="ECO:0000313" key="4">
    <source>
        <dbReference type="EMBL" id="CAA9486682.1"/>
    </source>
</evidence>
<name>A0A6J4S0F0_9ACTN</name>
<sequence length="493" mass="53324">MKEISKEGGPRAARKAGADRQEANGAPPRSRRSRSRKDRGERSQYALRRGIALIAAAACFLFAGFAIFYILAGDAGIQRGVRIGDVNVGGMGKEEARAAVEDNAAETFEQISFGEGPGAVSMDAGDLGVKVNADAAVEEAYALGRTGGPFARLSNTFGASFGGTQIDLKATYDEQAARTAVDGIAGDFNREPRDATFTVAEDGDVKVQPAQNGRALDKEATLDNLEGALRNMSGRVPLAEGPAPKPEITTAEIQRSKPESVIGEYKTDFLWDSNPNRKENMKLAAGAMDNTVVKPGEIFSFNELAAKLDYKEAKTFSDGGVGFANGGGLCQVSSTLYMAAQYAGLEIEERHPHYAVLPYIKPGFDATVWFGDEYGYGVQDMKFRNTTDAPILIREWVDEKGFLNAQILGQPTGKTVEMSTEKIFEDTTRGIRWDTYKKVTEGGEVTFDDMIHTYTYSYNPPPPEDGPHYDTSAPRVAGWNDPGNTTGWAEVPE</sequence>
<feature type="region of interest" description="Disordered" evidence="1">
    <location>
        <begin position="1"/>
        <end position="41"/>
    </location>
</feature>
<organism evidence="4">
    <name type="scientific">uncultured Rubrobacteraceae bacterium</name>
    <dbReference type="NCBI Taxonomy" id="349277"/>
    <lineage>
        <taxon>Bacteria</taxon>
        <taxon>Bacillati</taxon>
        <taxon>Actinomycetota</taxon>
        <taxon>Rubrobacteria</taxon>
        <taxon>Rubrobacterales</taxon>
        <taxon>Rubrobacteraceae</taxon>
        <taxon>environmental samples</taxon>
    </lineage>
</organism>